<evidence type="ECO:0000313" key="4">
    <source>
        <dbReference type="Proteomes" id="UP000383932"/>
    </source>
</evidence>
<dbReference type="Proteomes" id="UP000383932">
    <property type="component" value="Unassembled WGS sequence"/>
</dbReference>
<keyword evidence="4" id="KW-1185">Reference proteome</keyword>
<dbReference type="AlphaFoldDB" id="A0A5N5QVQ3"/>
<dbReference type="InterPro" id="IPR036249">
    <property type="entry name" value="Thioredoxin-like_sf"/>
</dbReference>
<dbReference type="Pfam" id="PF22041">
    <property type="entry name" value="GST_C_7"/>
    <property type="match status" value="1"/>
</dbReference>
<proteinExistence type="predicted"/>
<gene>
    <name evidence="3" type="ORF">CTheo_771</name>
</gene>
<dbReference type="EMBL" id="SSOP01000006">
    <property type="protein sequence ID" value="KAB5595758.1"/>
    <property type="molecule type" value="Genomic_DNA"/>
</dbReference>
<evidence type="ECO:0000313" key="3">
    <source>
        <dbReference type="EMBL" id="KAB5595758.1"/>
    </source>
</evidence>
<dbReference type="Gene3D" id="3.40.30.10">
    <property type="entry name" value="Glutaredoxin"/>
    <property type="match status" value="1"/>
</dbReference>
<reference evidence="3 4" key="1">
    <citation type="journal article" date="2019" name="Fungal Biol. Biotechnol.">
        <title>Draft genome sequence of fastidious pathogen Ceratobasidium theobromae, which causes vascular-streak dieback in Theobroma cacao.</title>
        <authorList>
            <person name="Ali S.S."/>
            <person name="Asman A."/>
            <person name="Shao J."/>
            <person name="Firmansyah A.P."/>
            <person name="Susilo A.W."/>
            <person name="Rosmana A."/>
            <person name="McMahon P."/>
            <person name="Junaid M."/>
            <person name="Guest D."/>
            <person name="Kheng T.Y."/>
            <person name="Meinhardt L.W."/>
            <person name="Bailey B.A."/>
        </authorList>
    </citation>
    <scope>NUCLEOTIDE SEQUENCE [LARGE SCALE GENOMIC DNA]</scope>
    <source>
        <strain evidence="3 4">CT2</strain>
    </source>
</reference>
<dbReference type="SUPFAM" id="SSF52833">
    <property type="entry name" value="Thioredoxin-like"/>
    <property type="match status" value="1"/>
</dbReference>
<dbReference type="OrthoDB" id="4951845at2759"/>
<protein>
    <submittedName>
        <fullName evidence="3">Uncharacterized protein</fullName>
    </submittedName>
</protein>
<organism evidence="3 4">
    <name type="scientific">Ceratobasidium theobromae</name>
    <dbReference type="NCBI Taxonomy" id="1582974"/>
    <lineage>
        <taxon>Eukaryota</taxon>
        <taxon>Fungi</taxon>
        <taxon>Dikarya</taxon>
        <taxon>Basidiomycota</taxon>
        <taxon>Agaricomycotina</taxon>
        <taxon>Agaricomycetes</taxon>
        <taxon>Cantharellales</taxon>
        <taxon>Ceratobasidiaceae</taxon>
        <taxon>Ceratobasidium</taxon>
    </lineage>
</organism>
<comment type="caution">
    <text evidence="3">The sequence shown here is derived from an EMBL/GenBank/DDBJ whole genome shotgun (WGS) entry which is preliminary data.</text>
</comment>
<evidence type="ECO:0000259" key="2">
    <source>
        <dbReference type="Pfam" id="PF22041"/>
    </source>
</evidence>
<feature type="domain" description="GST N-terminal" evidence="1">
    <location>
        <begin position="266"/>
        <end position="345"/>
    </location>
</feature>
<accession>A0A5N5QVQ3</accession>
<dbReference type="InterPro" id="IPR004045">
    <property type="entry name" value="Glutathione_S-Trfase_N"/>
</dbReference>
<evidence type="ECO:0000259" key="1">
    <source>
        <dbReference type="Pfam" id="PF13409"/>
    </source>
</evidence>
<sequence length="507" mass="57028">MYQPATPPLAMSFHSMLEYRLKSSGVETPNHHLLGGVMINTMAILTTQGSHARLGYSLVRHVLAVSEEIMTLCLLSDIDVNFRFDSILQEVPLNILVDGNIIGFDIPALYFKRKPVAADQLHQAQVLFNFLALVRLFILQFGNESVSELVQDFNRANRARHTADHMIRTTGTGPRKPTIPKSPLVLAEYDVNAPRSANHLSIGKDRLGESSLRKVLNSSSSRDPTKRRRVTGIIHTSLSSHHTLKMAATKENPIVFYDIAATEGYWSPNTYKTRLTLNFKRLPYRVEYVSYPDIEAKLIALGVPATNPAPHIKYTLPMIADPSEDPSGKPTYVVESFNIAVYLDDKYPAPKHPAVFAPDTRAVQLVTSNFFTNEVGYSLLPALRRLQARPGFLDDRGREYFLRTREKILANTLPISETGVGSKLWGEIHDKWEEFGKVLDLNEGGPFVTGEKKSFTDFAIGGIIHSVRRVEGGEMLMWKDMAEWQGGRWARIWVEIEKLERDSTEVV</sequence>
<dbReference type="Gene3D" id="1.20.1050.10">
    <property type="match status" value="1"/>
</dbReference>
<name>A0A5N5QVQ3_9AGAM</name>
<dbReference type="Pfam" id="PF13409">
    <property type="entry name" value="GST_N_2"/>
    <property type="match status" value="1"/>
</dbReference>
<dbReference type="InterPro" id="IPR054416">
    <property type="entry name" value="GST_UstS-like_C"/>
</dbReference>
<feature type="domain" description="Glutathione S-transferase UstS-like C-terminal" evidence="2">
    <location>
        <begin position="364"/>
        <end position="498"/>
    </location>
</feature>